<name>A0A561UKL0_9ACTN</name>
<dbReference type="RefSeq" id="WP_145906081.1">
    <property type="nucleotide sequence ID" value="NZ_BAAAMZ010000021.1"/>
</dbReference>
<accession>A0A561UKL0</accession>
<sequence>MTEAPDPATALELERIRGQLGEGFAKIEGGLALLVQRSDQTDRALGHQRAELVDQDRRLTELERAQSAAGDLGGRVNRLEARRWPLPAIGALTGVGALVIAAASLLHH</sequence>
<evidence type="ECO:0000313" key="2">
    <source>
        <dbReference type="EMBL" id="TWF99899.1"/>
    </source>
</evidence>
<gene>
    <name evidence="2" type="ORF">FHX73_113759</name>
</gene>
<feature type="transmembrane region" description="Helical" evidence="1">
    <location>
        <begin position="84"/>
        <end position="106"/>
    </location>
</feature>
<organism evidence="2 3">
    <name type="scientific">Kitasatospora viridis</name>
    <dbReference type="NCBI Taxonomy" id="281105"/>
    <lineage>
        <taxon>Bacteria</taxon>
        <taxon>Bacillati</taxon>
        <taxon>Actinomycetota</taxon>
        <taxon>Actinomycetes</taxon>
        <taxon>Kitasatosporales</taxon>
        <taxon>Streptomycetaceae</taxon>
        <taxon>Kitasatospora</taxon>
    </lineage>
</organism>
<reference evidence="2 3" key="1">
    <citation type="submission" date="2019-06" db="EMBL/GenBank/DDBJ databases">
        <title>Sequencing the genomes of 1000 actinobacteria strains.</title>
        <authorList>
            <person name="Klenk H.-P."/>
        </authorList>
    </citation>
    <scope>NUCLEOTIDE SEQUENCE [LARGE SCALE GENOMIC DNA]</scope>
    <source>
        <strain evidence="2 3">DSM 44826</strain>
    </source>
</reference>
<keyword evidence="1" id="KW-1133">Transmembrane helix</keyword>
<dbReference type="AlphaFoldDB" id="A0A561UKL0"/>
<protein>
    <submittedName>
        <fullName evidence="2">Uncharacterized protein</fullName>
    </submittedName>
</protein>
<keyword evidence="1" id="KW-0472">Membrane</keyword>
<dbReference type="Proteomes" id="UP000317940">
    <property type="component" value="Unassembled WGS sequence"/>
</dbReference>
<comment type="caution">
    <text evidence="2">The sequence shown here is derived from an EMBL/GenBank/DDBJ whole genome shotgun (WGS) entry which is preliminary data.</text>
</comment>
<dbReference type="EMBL" id="VIWT01000001">
    <property type="protein sequence ID" value="TWF99899.1"/>
    <property type="molecule type" value="Genomic_DNA"/>
</dbReference>
<evidence type="ECO:0000256" key="1">
    <source>
        <dbReference type="SAM" id="Phobius"/>
    </source>
</evidence>
<keyword evidence="3" id="KW-1185">Reference proteome</keyword>
<proteinExistence type="predicted"/>
<evidence type="ECO:0000313" key="3">
    <source>
        <dbReference type="Proteomes" id="UP000317940"/>
    </source>
</evidence>
<keyword evidence="1" id="KW-0812">Transmembrane</keyword>
<dbReference type="OrthoDB" id="4310037at2"/>